<dbReference type="SUPFAM" id="SSF54928">
    <property type="entry name" value="RNA-binding domain, RBD"/>
    <property type="match status" value="1"/>
</dbReference>
<keyword evidence="10" id="KW-1185">Reference proteome</keyword>
<dbReference type="STRING" id="1173701.A0A066X3V4"/>
<evidence type="ECO:0000256" key="1">
    <source>
        <dbReference type="ARBA" id="ARBA00004123"/>
    </source>
</evidence>
<evidence type="ECO:0000256" key="6">
    <source>
        <dbReference type="PROSITE-ProRule" id="PRU00176"/>
    </source>
</evidence>
<feature type="region of interest" description="Disordered" evidence="7">
    <location>
        <begin position="83"/>
        <end position="102"/>
    </location>
</feature>
<evidence type="ECO:0000256" key="7">
    <source>
        <dbReference type="SAM" id="MobiDB-lite"/>
    </source>
</evidence>
<dbReference type="GO" id="GO:0005634">
    <property type="term" value="C:nucleus"/>
    <property type="evidence" value="ECO:0007669"/>
    <property type="project" value="UniProtKB-SubCell"/>
</dbReference>
<feature type="region of interest" description="Disordered" evidence="7">
    <location>
        <begin position="291"/>
        <end position="352"/>
    </location>
</feature>
<accession>A0A066X3V4</accession>
<dbReference type="GO" id="GO:0006397">
    <property type="term" value="P:mRNA processing"/>
    <property type="evidence" value="ECO:0007669"/>
    <property type="project" value="UniProtKB-KW"/>
</dbReference>
<evidence type="ECO:0000313" key="9">
    <source>
        <dbReference type="EMBL" id="KDN62369.1"/>
    </source>
</evidence>
<name>A0A066X3V4_COLSU</name>
<sequence length="352" mass="38916">MSFFLLSGIELVGSEANRGPFTNDRHSIRRAATRATLTSSVSAAAVGSKSQSISSALRALNAAAVSARYFSVAAPRAFSRSVAFRDEQQSQPEEDAQAQPKREVPNETVLFVQNYPFDVTPDEMKEAFSKYGEVVGISMPAKKTLIVQSVYSFCFVYYKDAQSVITAAENVDGTFWHGRRIVAKFRPASHKKFKSHGGERENGHRSEPYSGPPTATLYIGNIAFESTDVDLNSVFATLEGIKDVRVAVDRATGWPRGFAHADFVNVDAATAALEALQGTQIRNRELRVSFAPGSKKESDRLNRMSQKKGQSRNKNNSQAEVEQRVEEEHEQAEEAQKEQKPVADKQDMNWNA</sequence>
<dbReference type="Proteomes" id="UP000027238">
    <property type="component" value="Unassembled WGS sequence"/>
</dbReference>
<dbReference type="PANTHER" id="PTHR48028:SF4">
    <property type="entry name" value="SC35-LIKE SPLICING FACTOR"/>
    <property type="match status" value="1"/>
</dbReference>
<keyword evidence="4" id="KW-0508">mRNA splicing</keyword>
<reference evidence="10" key="1">
    <citation type="journal article" date="2014" name="Genome Announc.">
        <title>Draft genome sequence of Colletotrichum sublineola, a destructive pathogen of cultivated sorghum.</title>
        <authorList>
            <person name="Baroncelli R."/>
            <person name="Sanz-Martin J.M."/>
            <person name="Rech G.E."/>
            <person name="Sukno S.A."/>
            <person name="Thon M.R."/>
        </authorList>
    </citation>
    <scope>NUCLEOTIDE SEQUENCE [LARGE SCALE GENOMIC DNA]</scope>
    <source>
        <strain evidence="10">TX430BB</strain>
    </source>
</reference>
<dbReference type="Gene3D" id="3.30.70.330">
    <property type="match status" value="2"/>
</dbReference>
<evidence type="ECO:0000256" key="4">
    <source>
        <dbReference type="ARBA" id="ARBA00023187"/>
    </source>
</evidence>
<dbReference type="InterPro" id="IPR012677">
    <property type="entry name" value="Nucleotide-bd_a/b_plait_sf"/>
</dbReference>
<feature type="compositionally biased region" description="Basic and acidic residues" evidence="7">
    <location>
        <begin position="321"/>
        <end position="352"/>
    </location>
</feature>
<evidence type="ECO:0000256" key="3">
    <source>
        <dbReference type="ARBA" id="ARBA00022884"/>
    </source>
</evidence>
<keyword evidence="5" id="KW-0539">Nucleus</keyword>
<feature type="domain" description="RRM" evidence="8">
    <location>
        <begin position="215"/>
        <end position="293"/>
    </location>
</feature>
<evidence type="ECO:0000313" key="10">
    <source>
        <dbReference type="Proteomes" id="UP000027238"/>
    </source>
</evidence>
<feature type="compositionally biased region" description="Basic and acidic residues" evidence="7">
    <location>
        <begin position="196"/>
        <end position="207"/>
    </location>
</feature>
<organism evidence="9 10">
    <name type="scientific">Colletotrichum sublineola</name>
    <name type="common">Sorghum anthracnose fungus</name>
    <dbReference type="NCBI Taxonomy" id="1173701"/>
    <lineage>
        <taxon>Eukaryota</taxon>
        <taxon>Fungi</taxon>
        <taxon>Dikarya</taxon>
        <taxon>Ascomycota</taxon>
        <taxon>Pezizomycotina</taxon>
        <taxon>Sordariomycetes</taxon>
        <taxon>Hypocreomycetidae</taxon>
        <taxon>Glomerellales</taxon>
        <taxon>Glomerellaceae</taxon>
        <taxon>Colletotrichum</taxon>
        <taxon>Colletotrichum graminicola species complex</taxon>
    </lineage>
</organism>
<dbReference type="EMBL" id="JMSE01001328">
    <property type="protein sequence ID" value="KDN62369.1"/>
    <property type="molecule type" value="Genomic_DNA"/>
</dbReference>
<dbReference type="PROSITE" id="PS50102">
    <property type="entry name" value="RRM"/>
    <property type="match status" value="2"/>
</dbReference>
<feature type="region of interest" description="Disordered" evidence="7">
    <location>
        <begin position="189"/>
        <end position="211"/>
    </location>
</feature>
<dbReference type="InterPro" id="IPR000504">
    <property type="entry name" value="RRM_dom"/>
</dbReference>
<gene>
    <name evidence="9" type="ORF">CSUB01_03839</name>
</gene>
<comment type="subcellular location">
    <subcellularLocation>
        <location evidence="1">Nucleus</location>
    </subcellularLocation>
</comment>
<dbReference type="CDD" id="cd00590">
    <property type="entry name" value="RRM_SF"/>
    <property type="match status" value="1"/>
</dbReference>
<feature type="domain" description="RRM" evidence="8">
    <location>
        <begin position="108"/>
        <end position="188"/>
    </location>
</feature>
<dbReference type="OrthoDB" id="6730379at2759"/>
<dbReference type="GO" id="GO:0008380">
    <property type="term" value="P:RNA splicing"/>
    <property type="evidence" value="ECO:0007669"/>
    <property type="project" value="UniProtKB-KW"/>
</dbReference>
<evidence type="ECO:0000256" key="5">
    <source>
        <dbReference type="ARBA" id="ARBA00023242"/>
    </source>
</evidence>
<dbReference type="OMA" id="VMGSQLW"/>
<dbReference type="AlphaFoldDB" id="A0A066X3V4"/>
<dbReference type="PANTHER" id="PTHR48028">
    <property type="entry name" value="GLYCINE-RICH RNA-BINDING PROTEIN RZ1A"/>
    <property type="match status" value="1"/>
</dbReference>
<dbReference type="InterPro" id="IPR051106">
    <property type="entry name" value="RNA-bind/splicing_reg"/>
</dbReference>
<dbReference type="HOGENOM" id="CLU_012062_15_0_1"/>
<dbReference type="InterPro" id="IPR035979">
    <property type="entry name" value="RBD_domain_sf"/>
</dbReference>
<proteinExistence type="predicted"/>
<keyword evidence="2" id="KW-0507">mRNA processing</keyword>
<dbReference type="eggNOG" id="KOG4210">
    <property type="taxonomic scope" value="Eukaryota"/>
</dbReference>
<dbReference type="Pfam" id="PF00076">
    <property type="entry name" value="RRM_1"/>
    <property type="match status" value="2"/>
</dbReference>
<evidence type="ECO:0000259" key="8">
    <source>
        <dbReference type="PROSITE" id="PS50102"/>
    </source>
</evidence>
<dbReference type="SMART" id="SM00360">
    <property type="entry name" value="RRM"/>
    <property type="match status" value="2"/>
</dbReference>
<dbReference type="GO" id="GO:0003723">
    <property type="term" value="F:RNA binding"/>
    <property type="evidence" value="ECO:0007669"/>
    <property type="project" value="UniProtKB-UniRule"/>
</dbReference>
<comment type="caution">
    <text evidence="9">The sequence shown here is derived from an EMBL/GenBank/DDBJ whole genome shotgun (WGS) entry which is preliminary data.</text>
</comment>
<keyword evidence="3 6" id="KW-0694">RNA-binding</keyword>
<protein>
    <submittedName>
        <fullName evidence="9">Putative RNA recognition domain-containing protein</fullName>
    </submittedName>
</protein>
<evidence type="ECO:0000256" key="2">
    <source>
        <dbReference type="ARBA" id="ARBA00022664"/>
    </source>
</evidence>